<keyword evidence="4" id="KW-1185">Reference proteome</keyword>
<dbReference type="Proteomes" id="UP000235114">
    <property type="component" value="Unassembled WGS sequence"/>
</dbReference>
<dbReference type="InterPro" id="IPR020372">
    <property type="entry name" value="Competence_ComGG"/>
</dbReference>
<dbReference type="EMBL" id="PGVA01000004">
    <property type="protein sequence ID" value="PLR85969.1"/>
    <property type="molecule type" value="Genomic_DNA"/>
</dbReference>
<evidence type="ECO:0000313" key="2">
    <source>
        <dbReference type="EMBL" id="PLS00088.1"/>
    </source>
</evidence>
<dbReference type="Proteomes" id="UP000234951">
    <property type="component" value="Unassembled WGS sequence"/>
</dbReference>
<evidence type="ECO:0000313" key="3">
    <source>
        <dbReference type="Proteomes" id="UP000234951"/>
    </source>
</evidence>
<reference evidence="1 3" key="1">
    <citation type="submission" date="2017-11" db="EMBL/GenBank/DDBJ databases">
        <title>Comparitive Functional Genomics of Dry Heat Resistant strains isolated from the Viking Spacecraft.</title>
        <authorList>
            <person name="Seuylemezian A."/>
            <person name="Cooper K."/>
            <person name="Vaishampayan P."/>
        </authorList>
    </citation>
    <scope>NUCLEOTIDE SEQUENCE [LARGE SCALE GENOMIC DNA]</scope>
    <source>
        <strain evidence="1 3">M4.6</strain>
    </source>
</reference>
<evidence type="ECO:0008006" key="5">
    <source>
        <dbReference type="Google" id="ProtNLM"/>
    </source>
</evidence>
<dbReference type="Pfam" id="PF14173">
    <property type="entry name" value="ComGG"/>
    <property type="match status" value="1"/>
</dbReference>
<dbReference type="EMBL" id="PGVD01000013">
    <property type="protein sequence ID" value="PLS00088.1"/>
    <property type="molecule type" value="Genomic_DNA"/>
</dbReference>
<gene>
    <name evidence="1" type="ORF">CU635_02740</name>
    <name evidence="2" type="ORF">CVD25_04450</name>
</gene>
<dbReference type="OrthoDB" id="2933258at2"/>
<name>A0A2N5GRB4_9BACI</name>
<evidence type="ECO:0000313" key="1">
    <source>
        <dbReference type="EMBL" id="PLR85969.1"/>
    </source>
</evidence>
<comment type="caution">
    <text evidence="1">The sequence shown here is derived from an EMBL/GenBank/DDBJ whole genome shotgun (WGS) entry which is preliminary data.</text>
</comment>
<accession>A0A2N5GRB4</accession>
<organism evidence="1 3">
    <name type="scientific">Bacillus canaveralius</name>
    <dbReference type="NCBI Taxonomy" id="1403243"/>
    <lineage>
        <taxon>Bacteria</taxon>
        <taxon>Bacillati</taxon>
        <taxon>Bacillota</taxon>
        <taxon>Bacilli</taxon>
        <taxon>Bacillales</taxon>
        <taxon>Bacillaceae</taxon>
        <taxon>Bacillus</taxon>
    </lineage>
</organism>
<dbReference type="AlphaFoldDB" id="A0A2N5GRB4"/>
<proteinExistence type="predicted"/>
<reference evidence="2 4" key="2">
    <citation type="submission" date="2017-12" db="EMBL/GenBank/DDBJ databases">
        <title>Comparative Functional Genomics of Dry Heat Resistant strains isolated from the Viking Spacecraft.</title>
        <authorList>
            <person name="Seuylemezian A."/>
            <person name="Cooper K."/>
            <person name="Vaishampayan P."/>
        </authorList>
    </citation>
    <scope>NUCLEOTIDE SEQUENCE [LARGE SCALE GENOMIC DNA]</scope>
    <source>
        <strain evidence="2 4">ATCC 29669</strain>
    </source>
</reference>
<protein>
    <recommendedName>
        <fullName evidence="5">Competence protein ComG</fullName>
    </recommendedName>
</protein>
<evidence type="ECO:0000313" key="4">
    <source>
        <dbReference type="Proteomes" id="UP000235114"/>
    </source>
</evidence>
<sequence length="127" mass="14577">MSMNEYGFTYPLTLGIFLLLSLMLTLNAEHFLAEQRLLKETESILEQEYYLMSAVKKVENSLQSDMPIEPAGTYFFRDGQVAYKIEPLAGSVLQVTFILTMKSGIETTSYGYYDSSLKKMTKWIEKN</sequence>